<comment type="similarity">
    <text evidence="3 18">Belongs to the complex I subunit 2 family.</text>
</comment>
<evidence type="ECO:0000256" key="5">
    <source>
        <dbReference type="ARBA" id="ARBA00021008"/>
    </source>
</evidence>
<keyword evidence="11 18" id="KW-0249">Electron transport</keyword>
<comment type="function">
    <text evidence="1">Core subunit of the mitochondrial membrane respiratory chain NADH dehydrogenase (Complex I) that is believed to belong to the minimal assembly required for catalysis. Complex I functions in the transfer of electrons from NADH to the respiratory chain. The immediate electron acceptor for the enzyme is believed to be ubiquinone.</text>
</comment>
<comment type="catalytic activity">
    <reaction evidence="17 18">
        <text>a ubiquinone + NADH + 5 H(+)(in) = a ubiquinol + NAD(+) + 4 H(+)(out)</text>
        <dbReference type="Rhea" id="RHEA:29091"/>
        <dbReference type="Rhea" id="RHEA-COMP:9565"/>
        <dbReference type="Rhea" id="RHEA-COMP:9566"/>
        <dbReference type="ChEBI" id="CHEBI:15378"/>
        <dbReference type="ChEBI" id="CHEBI:16389"/>
        <dbReference type="ChEBI" id="CHEBI:17976"/>
        <dbReference type="ChEBI" id="CHEBI:57540"/>
        <dbReference type="ChEBI" id="CHEBI:57945"/>
        <dbReference type="EC" id="7.1.1.2"/>
    </reaction>
</comment>
<feature type="transmembrane region" description="Helical" evidence="18">
    <location>
        <begin position="139"/>
        <end position="163"/>
    </location>
</feature>
<dbReference type="PRINTS" id="PR01436">
    <property type="entry name" value="NADHDHGNASE2"/>
</dbReference>
<dbReference type="EC" id="7.1.1.2" evidence="4 18"/>
<dbReference type="GO" id="GO:0005743">
    <property type="term" value="C:mitochondrial inner membrane"/>
    <property type="evidence" value="ECO:0007669"/>
    <property type="project" value="UniProtKB-SubCell"/>
</dbReference>
<dbReference type="InterPro" id="IPR050175">
    <property type="entry name" value="Complex_I_Subunit_2"/>
</dbReference>
<evidence type="ECO:0000256" key="14">
    <source>
        <dbReference type="ARBA" id="ARBA00023075"/>
    </source>
</evidence>
<keyword evidence="12 18" id="KW-1133">Transmembrane helix</keyword>
<feature type="transmembrane region" description="Helical" evidence="18">
    <location>
        <begin position="68"/>
        <end position="92"/>
    </location>
</feature>
<keyword evidence="13 18" id="KW-0520">NAD</keyword>
<gene>
    <name evidence="20" type="primary">ND2</name>
</gene>
<evidence type="ECO:0000256" key="1">
    <source>
        <dbReference type="ARBA" id="ARBA00003257"/>
    </source>
</evidence>
<dbReference type="PANTHER" id="PTHR46552:SF1">
    <property type="entry name" value="NADH-UBIQUINONE OXIDOREDUCTASE CHAIN 2"/>
    <property type="match status" value="1"/>
</dbReference>
<geneLocation type="mitochondrion" evidence="20"/>
<feature type="transmembrane region" description="Helical" evidence="18">
    <location>
        <begin position="199"/>
        <end position="218"/>
    </location>
</feature>
<keyword evidence="6" id="KW-0813">Transport</keyword>
<keyword evidence="14 18" id="KW-0830">Ubiquinone</keyword>
<dbReference type="InterPro" id="IPR003917">
    <property type="entry name" value="NADH_UbQ_OxRdtase_chain2"/>
</dbReference>
<dbReference type="PANTHER" id="PTHR46552">
    <property type="entry name" value="NADH-UBIQUINONE OXIDOREDUCTASE CHAIN 2"/>
    <property type="match status" value="1"/>
</dbReference>
<dbReference type="Pfam" id="PF00361">
    <property type="entry name" value="Proton_antipo_M"/>
    <property type="match status" value="1"/>
</dbReference>
<organism evidence="20">
    <name type="scientific">Hydatophylax nigrovittatus</name>
    <dbReference type="NCBI Taxonomy" id="1310303"/>
    <lineage>
        <taxon>Eukaryota</taxon>
        <taxon>Metazoa</taxon>
        <taxon>Ecdysozoa</taxon>
        <taxon>Arthropoda</taxon>
        <taxon>Hexapoda</taxon>
        <taxon>Insecta</taxon>
        <taxon>Pterygota</taxon>
        <taxon>Neoptera</taxon>
        <taxon>Endopterygota</taxon>
        <taxon>Trichoptera</taxon>
        <taxon>Integripalpia</taxon>
        <taxon>Plenitentoria</taxon>
        <taxon>Limnephiloidea</taxon>
        <taxon>Limnephilidae</taxon>
        <taxon>Limnephilinae</taxon>
        <taxon>Stenophylacini</taxon>
        <taxon>Hydatophylax</taxon>
    </lineage>
</organism>
<dbReference type="EMBL" id="KX385011">
    <property type="protein sequence ID" value="APQ47877.1"/>
    <property type="molecule type" value="Genomic_DNA"/>
</dbReference>
<evidence type="ECO:0000256" key="7">
    <source>
        <dbReference type="ARBA" id="ARBA00022660"/>
    </source>
</evidence>
<keyword evidence="8 18" id="KW-0812">Transmembrane</keyword>
<sequence>MKYMFNSTKMFFLFFLFFSTLISISSNSWLGCWMGLEINLLSFIPLISKSNNLLNSEASLKYFLTQSIASINFLFSILLMFMFNNFLTNYLFMMLINSSLLMKMGSTPFHFWFPNVMEGLSWFNCFILMIFSWQKISPIILLSYFMNMMFIMFMMILNSIIGSLGSFNQLSLRKLLAFSSINNIGRMLVALMLKLNTWMIYLIIYSFLNFILMFMFKIMNMFTLNQIYSNKNSNFMKYFIMFNLLSLSGLPPFLGFLPKWLIINLMIDNNLIMTSFILIMMSLVNMYFYIRITYTYFMFNFFEIKFYSTQFDHLTLISIFTFISLLGLMLIPMLIH</sequence>
<evidence type="ECO:0000256" key="10">
    <source>
        <dbReference type="ARBA" id="ARBA00022967"/>
    </source>
</evidence>
<accession>A0A4Y1JWK3</accession>
<evidence type="ECO:0000256" key="18">
    <source>
        <dbReference type="RuleBase" id="RU003403"/>
    </source>
</evidence>
<evidence type="ECO:0000256" key="8">
    <source>
        <dbReference type="ARBA" id="ARBA00022692"/>
    </source>
</evidence>
<evidence type="ECO:0000256" key="4">
    <source>
        <dbReference type="ARBA" id="ARBA00012944"/>
    </source>
</evidence>
<protein>
    <recommendedName>
        <fullName evidence="5 18">NADH-ubiquinone oxidoreductase chain 2</fullName>
        <ecNumber evidence="4 18">7.1.1.2</ecNumber>
    </recommendedName>
</protein>
<feature type="domain" description="NADH:quinone oxidoreductase/Mrp antiporter transmembrane" evidence="19">
    <location>
        <begin position="26"/>
        <end position="280"/>
    </location>
</feature>
<dbReference type="GO" id="GO:0006120">
    <property type="term" value="P:mitochondrial electron transport, NADH to ubiquinone"/>
    <property type="evidence" value="ECO:0007669"/>
    <property type="project" value="InterPro"/>
</dbReference>
<dbReference type="RefSeq" id="YP_009667276.1">
    <property type="nucleotide sequence ID" value="NC_043770.1"/>
</dbReference>
<keyword evidence="16 18" id="KW-0472">Membrane</keyword>
<evidence type="ECO:0000256" key="11">
    <source>
        <dbReference type="ARBA" id="ARBA00022982"/>
    </source>
</evidence>
<evidence type="ECO:0000256" key="6">
    <source>
        <dbReference type="ARBA" id="ARBA00022448"/>
    </source>
</evidence>
<evidence type="ECO:0000256" key="12">
    <source>
        <dbReference type="ARBA" id="ARBA00022989"/>
    </source>
</evidence>
<feature type="transmembrane region" description="Helical" evidence="18">
    <location>
        <begin position="311"/>
        <end position="335"/>
    </location>
</feature>
<feature type="transmembrane region" description="Helical" evidence="18">
    <location>
        <begin position="112"/>
        <end position="133"/>
    </location>
</feature>
<proteinExistence type="inferred from homology"/>
<evidence type="ECO:0000256" key="16">
    <source>
        <dbReference type="ARBA" id="ARBA00023136"/>
    </source>
</evidence>
<reference evidence="20" key="1">
    <citation type="submission" date="2016-06" db="EMBL/GenBank/DDBJ databases">
        <title>Complete mitochondrial genome sequences of three caddisflies (Trichoptera): an implication for lepidopteran phylogeny as the sister taxon.</title>
        <authorList>
            <person name="Kim M.J."/>
            <person name="Kim I."/>
        </authorList>
    </citation>
    <scope>NUCLEOTIDE SEQUENCE</scope>
</reference>
<evidence type="ECO:0000256" key="3">
    <source>
        <dbReference type="ARBA" id="ARBA00007012"/>
    </source>
</evidence>
<dbReference type="PROSITE" id="PS51257">
    <property type="entry name" value="PROKAR_LIPOPROTEIN"/>
    <property type="match status" value="1"/>
</dbReference>
<dbReference type="AlphaFoldDB" id="A0A4Y1JWK3"/>
<feature type="transmembrane region" description="Helical" evidence="18">
    <location>
        <begin position="270"/>
        <end position="290"/>
    </location>
</feature>
<evidence type="ECO:0000256" key="15">
    <source>
        <dbReference type="ARBA" id="ARBA00023128"/>
    </source>
</evidence>
<evidence type="ECO:0000256" key="17">
    <source>
        <dbReference type="ARBA" id="ARBA00049551"/>
    </source>
</evidence>
<dbReference type="InterPro" id="IPR001750">
    <property type="entry name" value="ND/Mrp_TM"/>
</dbReference>
<keyword evidence="10 18" id="KW-1278">Translocase</keyword>
<dbReference type="CTD" id="4536"/>
<evidence type="ECO:0000256" key="2">
    <source>
        <dbReference type="ARBA" id="ARBA00004448"/>
    </source>
</evidence>
<comment type="subcellular location">
    <subcellularLocation>
        <location evidence="2 18">Mitochondrion inner membrane</location>
        <topology evidence="2 18">Multi-pass membrane protein</topology>
    </subcellularLocation>
</comment>
<evidence type="ECO:0000259" key="19">
    <source>
        <dbReference type="Pfam" id="PF00361"/>
    </source>
</evidence>
<evidence type="ECO:0000313" key="20">
    <source>
        <dbReference type="EMBL" id="APQ47877.1"/>
    </source>
</evidence>
<keyword evidence="9 18" id="KW-0999">Mitochondrion inner membrane</keyword>
<comment type="function">
    <text evidence="18">Core subunit of the mitochondrial membrane respiratory chain NADH dehydrogenase (Complex I) which catalyzes electron transfer from NADH through the respiratory chain, using ubiquinone as an electron acceptor. Essential for the catalytic activity and assembly of complex I.</text>
</comment>
<keyword evidence="15 18" id="KW-0496">Mitochondrion</keyword>
<evidence type="ECO:0000256" key="9">
    <source>
        <dbReference type="ARBA" id="ARBA00022792"/>
    </source>
</evidence>
<feature type="transmembrane region" description="Helical" evidence="18">
    <location>
        <begin position="238"/>
        <end position="258"/>
    </location>
</feature>
<keyword evidence="7 18" id="KW-0679">Respiratory chain</keyword>
<name>A0A4Y1JWK3_9NEOP</name>
<dbReference type="GeneID" id="40872097"/>
<evidence type="ECO:0000256" key="13">
    <source>
        <dbReference type="ARBA" id="ARBA00023027"/>
    </source>
</evidence>
<dbReference type="GO" id="GO:0008137">
    <property type="term" value="F:NADH dehydrogenase (ubiquinone) activity"/>
    <property type="evidence" value="ECO:0007669"/>
    <property type="project" value="UniProtKB-EC"/>
</dbReference>